<dbReference type="SMART" id="SM01061">
    <property type="entry name" value="CAT_RBD"/>
    <property type="match status" value="1"/>
</dbReference>
<reference evidence="3 4" key="1">
    <citation type="submission" date="2014-03" db="EMBL/GenBank/DDBJ databases">
        <title>Draft Genome of Photorhabdus luminescens BA1, an Egyptian Isolate.</title>
        <authorList>
            <person name="Ghazal S."/>
            <person name="Hurst S.G.IV."/>
            <person name="Morris K."/>
            <person name="Thomas K."/>
            <person name="Tisa L.S."/>
        </authorList>
    </citation>
    <scope>NUCLEOTIDE SEQUENCE [LARGE SCALE GENOMIC DNA]</scope>
    <source>
        <strain evidence="3 4">BA1</strain>
    </source>
</reference>
<evidence type="ECO:0000259" key="2">
    <source>
        <dbReference type="PROSITE" id="PS51372"/>
    </source>
</evidence>
<dbReference type="Pfam" id="PF03123">
    <property type="entry name" value="CAT_RBD"/>
    <property type="match status" value="1"/>
</dbReference>
<comment type="caution">
    <text evidence="3">The sequence shown here is derived from an EMBL/GenBank/DDBJ whole genome shotgun (WGS) entry which is preliminary data.</text>
</comment>
<dbReference type="InterPro" id="IPR050661">
    <property type="entry name" value="BglG_antiterminators"/>
</dbReference>
<dbReference type="GO" id="GO:0006355">
    <property type="term" value="P:regulation of DNA-templated transcription"/>
    <property type="evidence" value="ECO:0007669"/>
    <property type="project" value="InterPro"/>
</dbReference>
<dbReference type="SUPFAM" id="SSF63520">
    <property type="entry name" value="PTS-regulatory domain, PRD"/>
    <property type="match status" value="2"/>
</dbReference>
<organism evidence="3 4">
    <name type="scientific">Photorhabdus aegyptia</name>
    <dbReference type="NCBI Taxonomy" id="2805098"/>
    <lineage>
        <taxon>Bacteria</taxon>
        <taxon>Pseudomonadati</taxon>
        <taxon>Pseudomonadota</taxon>
        <taxon>Gammaproteobacteria</taxon>
        <taxon>Enterobacterales</taxon>
        <taxon>Morganellaceae</taxon>
        <taxon>Photorhabdus</taxon>
    </lineage>
</organism>
<accession>A0A022PKN8</accession>
<dbReference type="EMBL" id="JFGV01000013">
    <property type="protein sequence ID" value="EYU16221.1"/>
    <property type="molecule type" value="Genomic_DNA"/>
</dbReference>
<dbReference type="PANTHER" id="PTHR30185">
    <property type="entry name" value="CRYPTIC BETA-GLUCOSIDE BGL OPERON ANTITERMINATOR"/>
    <property type="match status" value="1"/>
</dbReference>
<keyword evidence="4" id="KW-1185">Reference proteome</keyword>
<evidence type="ECO:0000313" key="3">
    <source>
        <dbReference type="EMBL" id="EYU16221.1"/>
    </source>
</evidence>
<name>A0A022PKN8_9GAMM</name>
<dbReference type="PATRIC" id="fig|1393736.3.peg.1235"/>
<dbReference type="InterPro" id="IPR036634">
    <property type="entry name" value="PRD_sf"/>
</dbReference>
<dbReference type="SUPFAM" id="SSF50151">
    <property type="entry name" value="SacY-like RNA-binding domain"/>
    <property type="match status" value="1"/>
</dbReference>
<dbReference type="Gene3D" id="2.30.24.10">
    <property type="entry name" value="CAT RNA-binding domain"/>
    <property type="match status" value="1"/>
</dbReference>
<dbReference type="Gene3D" id="1.10.1790.10">
    <property type="entry name" value="PRD domain"/>
    <property type="match status" value="1"/>
</dbReference>
<dbReference type="PANTHER" id="PTHR30185:SF15">
    <property type="entry name" value="CRYPTIC BETA-GLUCOSIDE BGL OPERON ANTITERMINATOR"/>
    <property type="match status" value="1"/>
</dbReference>
<dbReference type="InterPro" id="IPR004341">
    <property type="entry name" value="CAT_RNA-bd_dom"/>
</dbReference>
<proteinExistence type="predicted"/>
<dbReference type="GO" id="GO:0003723">
    <property type="term" value="F:RNA binding"/>
    <property type="evidence" value="ECO:0007669"/>
    <property type="project" value="InterPro"/>
</dbReference>
<dbReference type="PROSITE" id="PS51372">
    <property type="entry name" value="PRD_2"/>
    <property type="match status" value="2"/>
</dbReference>
<dbReference type="RefSeq" id="WP_036777021.1">
    <property type="nucleotide sequence ID" value="NZ_CAWLTM010000102.1"/>
</dbReference>
<feature type="domain" description="PRD" evidence="2">
    <location>
        <begin position="63"/>
        <end position="168"/>
    </location>
</feature>
<gene>
    <name evidence="3" type="ORF">BA1DRAFT_01215</name>
</gene>
<dbReference type="Proteomes" id="UP000023464">
    <property type="component" value="Unassembled WGS sequence"/>
</dbReference>
<evidence type="ECO:0000256" key="1">
    <source>
        <dbReference type="ARBA" id="ARBA00022737"/>
    </source>
</evidence>
<dbReference type="AlphaFoldDB" id="A0A022PKN8"/>
<dbReference type="Pfam" id="PF00874">
    <property type="entry name" value="PRD"/>
    <property type="match status" value="2"/>
</dbReference>
<sequence length="284" mass="32968">MLTIVKLINNNVVLAIDENNNEIILMDKGVGFNRKKGDKLNIQDVAKVFTVEKNDKINQIFATIPASVIELTEKIISLGEDILGKSLNDSLLITLSEHLNFAFERVSKGYQISNVLQWEIPHLYSLEYEVGKQALIHINSQLEKPLPPIEASLIALHFVNAQYEGQTMGDTLKLTNLINKTVKLIHYYFHVNLDTTSVNYSRFITHLRYFLIRQNKNEHSSAIEMDFSLQELIEEKYFKSYNCAVKLIKYLREKYQWKVPDDELIYLVIHIERVVNDSYKGRDF</sequence>
<keyword evidence="1" id="KW-0677">Repeat</keyword>
<feature type="domain" description="PRD" evidence="2">
    <location>
        <begin position="169"/>
        <end position="281"/>
    </location>
</feature>
<dbReference type="Gene3D" id="1.20.890.100">
    <property type="match status" value="1"/>
</dbReference>
<dbReference type="Gene3D" id="1.20.58.1950">
    <property type="match status" value="1"/>
</dbReference>
<protein>
    <submittedName>
        <fullName evidence="3">Transcriptional antiterminator, BglG family</fullName>
    </submittedName>
</protein>
<dbReference type="InterPro" id="IPR036650">
    <property type="entry name" value="CAT_RNA-bd_dom_sf"/>
</dbReference>
<dbReference type="InterPro" id="IPR011608">
    <property type="entry name" value="PRD"/>
</dbReference>
<evidence type="ECO:0000313" key="4">
    <source>
        <dbReference type="Proteomes" id="UP000023464"/>
    </source>
</evidence>